<feature type="domain" description="EfeO-type cupredoxin-like" evidence="3">
    <location>
        <begin position="12"/>
        <end position="112"/>
    </location>
</feature>
<dbReference type="InterPro" id="IPR008972">
    <property type="entry name" value="Cupredoxin"/>
</dbReference>
<dbReference type="GO" id="GO:0042597">
    <property type="term" value="C:periplasmic space"/>
    <property type="evidence" value="ECO:0007669"/>
    <property type="project" value="UniProtKB-SubCell"/>
</dbReference>
<evidence type="ECO:0000313" key="5">
    <source>
        <dbReference type="Proteomes" id="UP000054051"/>
    </source>
</evidence>
<proteinExistence type="predicted"/>
<evidence type="ECO:0000256" key="1">
    <source>
        <dbReference type="ARBA" id="ARBA00004418"/>
    </source>
</evidence>
<feature type="signal peptide" evidence="2">
    <location>
        <begin position="1"/>
        <end position="24"/>
    </location>
</feature>
<dbReference type="InterPro" id="IPR028096">
    <property type="entry name" value="EfeO_Cupredoxin"/>
</dbReference>
<comment type="caution">
    <text evidence="4">The sequence shown here is derived from an EMBL/GenBank/DDBJ whole genome shotgun (WGS) entry which is preliminary data.</text>
</comment>
<dbReference type="SUPFAM" id="SSF49503">
    <property type="entry name" value="Cupredoxins"/>
    <property type="match status" value="1"/>
</dbReference>
<keyword evidence="5" id="KW-1185">Reference proteome</keyword>
<dbReference type="Pfam" id="PF13473">
    <property type="entry name" value="Cupredoxin_1"/>
    <property type="match status" value="1"/>
</dbReference>
<feature type="chain" id="PRO_5003432340" description="EfeO-type cupredoxin-like domain-containing protein" evidence="2">
    <location>
        <begin position="25"/>
        <end position="113"/>
    </location>
</feature>
<gene>
    <name evidence="4" type="ORF">CAGGBEG34_460001</name>
</gene>
<dbReference type="Proteomes" id="UP000054051">
    <property type="component" value="Unassembled WGS sequence"/>
</dbReference>
<dbReference type="AlphaFoldDB" id="G2JBI1"/>
<evidence type="ECO:0000256" key="2">
    <source>
        <dbReference type="SAM" id="SignalP"/>
    </source>
</evidence>
<name>G2JBI1_9BURK</name>
<dbReference type="STRING" id="1070319.CAGGBEG34_460001"/>
<protein>
    <recommendedName>
        <fullName evidence="3">EfeO-type cupredoxin-like domain-containing protein</fullName>
    </recommendedName>
</protein>
<keyword evidence="2" id="KW-0732">Signal</keyword>
<organism evidence="4 5">
    <name type="scientific">Candidatus Glomeribacter gigasporarum BEG34</name>
    <dbReference type="NCBI Taxonomy" id="1070319"/>
    <lineage>
        <taxon>Bacteria</taxon>
        <taxon>Pseudomonadati</taxon>
        <taxon>Pseudomonadota</taxon>
        <taxon>Betaproteobacteria</taxon>
        <taxon>Burkholderiales</taxon>
        <taxon>Burkholderiaceae</taxon>
        <taxon>Candidatus Glomeribacter</taxon>
    </lineage>
</organism>
<dbReference type="RefSeq" id="WP_006683205.1">
    <property type="nucleotide sequence ID" value="NZ_CAFB01000065.1"/>
</dbReference>
<dbReference type="Gene3D" id="2.60.40.420">
    <property type="entry name" value="Cupredoxins - blue copper proteins"/>
    <property type="match status" value="1"/>
</dbReference>
<dbReference type="OrthoDB" id="5958460at2"/>
<comment type="subcellular location">
    <subcellularLocation>
        <location evidence="1">Periplasm</location>
    </subcellularLocation>
</comment>
<accession>G2JBI1</accession>
<evidence type="ECO:0000313" key="4">
    <source>
        <dbReference type="EMBL" id="CCD30135.1"/>
    </source>
</evidence>
<sequence>MKLCQITADGIAALLFLMAVSAHAKALPALKLEMKDGRLTPARIEAPAGQRIKIEITNAGGSAAEFESIPLRKEKVVAPGVTTFVVIKALAPGEYPFFDDFHPKTAQGVIVAK</sequence>
<reference evidence="4 5" key="1">
    <citation type="submission" date="2011-08" db="EMBL/GenBank/DDBJ databases">
        <title>The genome of the obligate endobacterium of an arbuscular mycorrhizal fungus reveals an interphylum network of nutritional interactions.</title>
        <authorList>
            <person name="Ghignone S."/>
            <person name="Salvioli A."/>
            <person name="Anca I."/>
            <person name="Lumini E."/>
            <person name="Ortu G."/>
            <person name="Petiti L."/>
            <person name="Cruveiller S."/>
            <person name="Bianciotto V."/>
            <person name="Piffanelli P."/>
            <person name="Lanfranco L."/>
            <person name="Bonfante P."/>
        </authorList>
    </citation>
    <scope>NUCLEOTIDE SEQUENCE [LARGE SCALE GENOMIC DNA]</scope>
    <source>
        <strain evidence="4 5">BEG34</strain>
    </source>
</reference>
<dbReference type="EMBL" id="CAFB01000065">
    <property type="protein sequence ID" value="CCD30135.1"/>
    <property type="molecule type" value="Genomic_DNA"/>
</dbReference>
<dbReference type="eggNOG" id="COG4454">
    <property type="taxonomic scope" value="Bacteria"/>
</dbReference>
<evidence type="ECO:0000259" key="3">
    <source>
        <dbReference type="Pfam" id="PF13473"/>
    </source>
</evidence>